<dbReference type="eggNOG" id="COG3063">
    <property type="taxonomic scope" value="Bacteria"/>
</dbReference>
<dbReference type="PROSITE" id="PS51257">
    <property type="entry name" value="PROKAR_LIPOPROTEIN"/>
    <property type="match status" value="1"/>
</dbReference>
<gene>
    <name evidence="5" type="ordered locus">Ilyop_0683</name>
</gene>
<sequence length="303" mass="35320">MKKLLYIILLISLMGCTNTSKTSESTTDKEEYNVIRGINLSQEGKYLEALREFEKAYGKNDKNIITLREMGLVYAQLSDYKKSEEFYKKALVLDERDQTAIKNLALLSYVKGDYEKSEEYLESVSKDSIDNMVLKLKGFISFKKGENIKAYDILKRALYLESDIDMEFYSVYSQVLLEESKFMELYKVLESGYEKYSLDKDYILFYTRILSVNYSEHDKAEKTLKRYMAENGIDDELLLLLSKISFTNGDMDSAENSLKMISDDYKYDLEYLNLKKDILDKSNKSEEAQKINILIERLTKGKS</sequence>
<feature type="chain" id="PRO_5003170997" evidence="4">
    <location>
        <begin position="23"/>
        <end position="303"/>
    </location>
</feature>
<evidence type="ECO:0000256" key="4">
    <source>
        <dbReference type="SAM" id="SignalP"/>
    </source>
</evidence>
<feature type="signal peptide" evidence="4">
    <location>
        <begin position="1"/>
        <end position="22"/>
    </location>
</feature>
<dbReference type="InterPro" id="IPR019734">
    <property type="entry name" value="TPR_rpt"/>
</dbReference>
<dbReference type="SMART" id="SM00028">
    <property type="entry name" value="TPR"/>
    <property type="match status" value="3"/>
</dbReference>
<dbReference type="Gene3D" id="1.25.40.10">
    <property type="entry name" value="Tetratricopeptide repeat domain"/>
    <property type="match status" value="2"/>
</dbReference>
<dbReference type="OrthoDB" id="92543at2"/>
<organism evidence="5 6">
    <name type="scientific">Ilyobacter polytropus (strain ATCC 51220 / DSM 2926 / LMG 16218 / CuHBu1)</name>
    <dbReference type="NCBI Taxonomy" id="572544"/>
    <lineage>
        <taxon>Bacteria</taxon>
        <taxon>Fusobacteriati</taxon>
        <taxon>Fusobacteriota</taxon>
        <taxon>Fusobacteriia</taxon>
        <taxon>Fusobacteriales</taxon>
        <taxon>Fusobacteriaceae</taxon>
        <taxon>Ilyobacter</taxon>
    </lineage>
</organism>
<dbReference type="PROSITE" id="PS50005">
    <property type="entry name" value="TPR"/>
    <property type="match status" value="1"/>
</dbReference>
<evidence type="ECO:0000256" key="3">
    <source>
        <dbReference type="PROSITE-ProRule" id="PRU00339"/>
    </source>
</evidence>
<dbReference type="HOGENOM" id="CLU_986114_0_0_0"/>
<evidence type="ECO:0000256" key="1">
    <source>
        <dbReference type="ARBA" id="ARBA00022737"/>
    </source>
</evidence>
<reference evidence="5 6" key="1">
    <citation type="journal article" date="2010" name="Stand. Genomic Sci.">
        <title>Complete genome sequence of Ilyobacter polytropus type strain (CuHbu1).</title>
        <authorList>
            <person name="Sikorski J."/>
            <person name="Chertkov O."/>
            <person name="Lapidus A."/>
            <person name="Nolan M."/>
            <person name="Lucas S."/>
            <person name="Del Rio T.G."/>
            <person name="Tice H."/>
            <person name="Cheng J.F."/>
            <person name="Tapia R."/>
            <person name="Han C."/>
            <person name="Goodwin L."/>
            <person name="Pitluck S."/>
            <person name="Liolios K."/>
            <person name="Ivanova N."/>
            <person name="Mavromatis K."/>
            <person name="Mikhailova N."/>
            <person name="Pati A."/>
            <person name="Chen A."/>
            <person name="Palaniappan K."/>
            <person name="Land M."/>
            <person name="Hauser L."/>
            <person name="Chang Y.J."/>
            <person name="Jeffries C.D."/>
            <person name="Brambilla E."/>
            <person name="Yasawong M."/>
            <person name="Rohde M."/>
            <person name="Pukall R."/>
            <person name="Spring S."/>
            <person name="Goker M."/>
            <person name="Woyke T."/>
            <person name="Bristow J."/>
            <person name="Eisen J.A."/>
            <person name="Markowitz V."/>
            <person name="Hugenholtz P."/>
            <person name="Kyrpides N.C."/>
            <person name="Klenk H.P."/>
        </authorList>
    </citation>
    <scope>NUCLEOTIDE SEQUENCE [LARGE SCALE GENOMIC DNA]</scope>
    <source>
        <strain evidence="6">ATCC 51220 / DSM 2926 / LMG 16218 / CuHBu1</strain>
    </source>
</reference>
<accession>E3H6V1</accession>
<evidence type="ECO:0000256" key="2">
    <source>
        <dbReference type="ARBA" id="ARBA00022803"/>
    </source>
</evidence>
<dbReference type="SUPFAM" id="SSF48452">
    <property type="entry name" value="TPR-like"/>
    <property type="match status" value="2"/>
</dbReference>
<dbReference type="Proteomes" id="UP000006875">
    <property type="component" value="Chromosome"/>
</dbReference>
<keyword evidence="4" id="KW-0732">Signal</keyword>
<name>E3H6V1_ILYPC</name>
<dbReference type="KEGG" id="ipo:Ilyop_0683"/>
<dbReference type="RefSeq" id="WP_013387140.1">
    <property type="nucleotide sequence ID" value="NC_014632.1"/>
</dbReference>
<dbReference type="EMBL" id="CP002281">
    <property type="protein sequence ID" value="ADO82470.1"/>
    <property type="molecule type" value="Genomic_DNA"/>
</dbReference>
<keyword evidence="6" id="KW-1185">Reference proteome</keyword>
<dbReference type="PANTHER" id="PTHR44186:SF1">
    <property type="entry name" value="BARDET-BIEDL SYNDROME 4 PROTEIN"/>
    <property type="match status" value="1"/>
</dbReference>
<keyword evidence="2 3" id="KW-0802">TPR repeat</keyword>
<dbReference type="AlphaFoldDB" id="E3H6V1"/>
<evidence type="ECO:0000313" key="6">
    <source>
        <dbReference type="Proteomes" id="UP000006875"/>
    </source>
</evidence>
<dbReference type="InterPro" id="IPR011990">
    <property type="entry name" value="TPR-like_helical_dom_sf"/>
</dbReference>
<dbReference type="STRING" id="572544.Ilyop_0683"/>
<evidence type="ECO:0000313" key="5">
    <source>
        <dbReference type="EMBL" id="ADO82470.1"/>
    </source>
</evidence>
<dbReference type="PANTHER" id="PTHR44186">
    <property type="match status" value="1"/>
</dbReference>
<proteinExistence type="predicted"/>
<protein>
    <submittedName>
        <fullName evidence="5">TPR repeat-containing protein</fullName>
    </submittedName>
</protein>
<keyword evidence="1" id="KW-0677">Repeat</keyword>
<feature type="repeat" description="TPR" evidence="3">
    <location>
        <begin position="64"/>
        <end position="97"/>
    </location>
</feature>